<name>W7LKL4_GIBM7</name>
<dbReference type="EMBL" id="CM000578">
    <property type="protein sequence ID" value="EWG36095.1"/>
    <property type="molecule type" value="Genomic_DNA"/>
</dbReference>
<dbReference type="AlphaFoldDB" id="W7LKL4"/>
<dbReference type="Proteomes" id="UP000009096">
    <property type="component" value="Chromosome 1"/>
</dbReference>
<protein>
    <submittedName>
        <fullName evidence="1">Uncharacterized protein</fullName>
    </submittedName>
</protein>
<dbReference type="RefSeq" id="XP_018742286.1">
    <property type="nucleotide sequence ID" value="XM_018903548.1"/>
</dbReference>
<dbReference type="GeneID" id="30071490"/>
<dbReference type="OrthoDB" id="4996552at2759"/>
<reference evidence="1 2" key="1">
    <citation type="journal article" date="2010" name="Nature">
        <title>Comparative genomics reveals mobile pathogenicity chromosomes in Fusarium.</title>
        <authorList>
            <person name="Ma L.J."/>
            <person name="van der Does H.C."/>
            <person name="Borkovich K.A."/>
            <person name="Coleman J.J."/>
            <person name="Daboussi M.J."/>
            <person name="Di Pietro A."/>
            <person name="Dufresne M."/>
            <person name="Freitag M."/>
            <person name="Grabherr M."/>
            <person name="Henrissat B."/>
            <person name="Houterman P.M."/>
            <person name="Kang S."/>
            <person name="Shim W.B."/>
            <person name="Woloshuk C."/>
            <person name="Xie X."/>
            <person name="Xu J.R."/>
            <person name="Antoniw J."/>
            <person name="Baker S.E."/>
            <person name="Bluhm B.H."/>
            <person name="Breakspear A."/>
            <person name="Brown D.W."/>
            <person name="Butchko R.A."/>
            <person name="Chapman S."/>
            <person name="Coulson R."/>
            <person name="Coutinho P.M."/>
            <person name="Danchin E.G."/>
            <person name="Diener A."/>
            <person name="Gale L.R."/>
            <person name="Gardiner D.M."/>
            <person name="Goff S."/>
            <person name="Hammond-Kosack K.E."/>
            <person name="Hilburn K."/>
            <person name="Hua-Van A."/>
            <person name="Jonkers W."/>
            <person name="Kazan K."/>
            <person name="Kodira C.D."/>
            <person name="Koehrsen M."/>
            <person name="Kumar L."/>
            <person name="Lee Y.H."/>
            <person name="Li L."/>
            <person name="Manners J.M."/>
            <person name="Miranda-Saavedra D."/>
            <person name="Mukherjee M."/>
            <person name="Park G."/>
            <person name="Park J."/>
            <person name="Park S.Y."/>
            <person name="Proctor R.H."/>
            <person name="Regev A."/>
            <person name="Ruiz-Roldan M.C."/>
            <person name="Sain D."/>
            <person name="Sakthikumar S."/>
            <person name="Sykes S."/>
            <person name="Schwartz D.C."/>
            <person name="Turgeon B.G."/>
            <person name="Wapinski I."/>
            <person name="Yoder O."/>
            <person name="Young S."/>
            <person name="Zeng Q."/>
            <person name="Zhou S."/>
            <person name="Galagan J."/>
            <person name="Cuomo C.A."/>
            <person name="Kistler H.C."/>
            <person name="Rep M."/>
        </authorList>
    </citation>
    <scope>NUCLEOTIDE SEQUENCE [LARGE SCALE GENOMIC DNA]</scope>
    <source>
        <strain evidence="2">M3125 / FGSC 7600</strain>
    </source>
</reference>
<proteinExistence type="predicted"/>
<dbReference type="EMBL" id="DS022242">
    <property type="protein sequence ID" value="EWG36095.1"/>
    <property type="molecule type" value="Genomic_DNA"/>
</dbReference>
<evidence type="ECO:0000313" key="2">
    <source>
        <dbReference type="Proteomes" id="UP000009096"/>
    </source>
</evidence>
<gene>
    <name evidence="1" type="ORF">FVEG_14614</name>
</gene>
<sequence length="78" mass="9144">MAIVNVNTVLDPPMKVAEKVKDTLRAMAPHPSDEIRRKHRWYQCTVRNTTQFEMRFEESYFNAGEYLTAPSPVVRMDK</sequence>
<keyword evidence="2" id="KW-1185">Reference proteome</keyword>
<dbReference type="VEuPathDB" id="FungiDB:FVEG_14614"/>
<accession>W7LKL4</accession>
<dbReference type="KEGG" id="fvr:FVEG_14614"/>
<evidence type="ECO:0000313" key="1">
    <source>
        <dbReference type="EMBL" id="EWG36095.1"/>
    </source>
</evidence>
<organism evidence="1 2">
    <name type="scientific">Gibberella moniliformis (strain M3125 / FGSC 7600)</name>
    <name type="common">Maize ear and stalk rot fungus</name>
    <name type="synonym">Fusarium verticillioides</name>
    <dbReference type="NCBI Taxonomy" id="334819"/>
    <lineage>
        <taxon>Eukaryota</taxon>
        <taxon>Fungi</taxon>
        <taxon>Dikarya</taxon>
        <taxon>Ascomycota</taxon>
        <taxon>Pezizomycotina</taxon>
        <taxon>Sordariomycetes</taxon>
        <taxon>Hypocreomycetidae</taxon>
        <taxon>Hypocreales</taxon>
        <taxon>Nectriaceae</taxon>
        <taxon>Fusarium</taxon>
        <taxon>Fusarium fujikuroi species complex</taxon>
    </lineage>
</organism>